<keyword evidence="3" id="KW-0805">Transcription regulation</keyword>
<gene>
    <name evidence="8" type="ORF">FEV09_07025</name>
</gene>
<name>A0A9X4RH01_9CYAN</name>
<dbReference type="RefSeq" id="WP_009626376.1">
    <property type="nucleotide sequence ID" value="NZ_VBTY01000041.1"/>
</dbReference>
<evidence type="ECO:0000256" key="6">
    <source>
        <dbReference type="PROSITE-ProRule" id="PRU00169"/>
    </source>
</evidence>
<comment type="caution">
    <text evidence="8">The sequence shown here is derived from an EMBL/GenBank/DDBJ whole genome shotgun (WGS) entry which is preliminary data.</text>
</comment>
<protein>
    <submittedName>
        <fullName evidence="8">Response regulator</fullName>
    </submittedName>
</protein>
<evidence type="ECO:0000256" key="5">
    <source>
        <dbReference type="ARBA" id="ARBA00023163"/>
    </source>
</evidence>
<dbReference type="GO" id="GO:0032993">
    <property type="term" value="C:protein-DNA complex"/>
    <property type="evidence" value="ECO:0007669"/>
    <property type="project" value="TreeGrafter"/>
</dbReference>
<accession>A0A9X4RH01</accession>
<dbReference type="InterPro" id="IPR001789">
    <property type="entry name" value="Sig_transdc_resp-reg_receiver"/>
</dbReference>
<dbReference type="EMBL" id="VBTY01000041">
    <property type="protein sequence ID" value="MDG3494308.1"/>
    <property type="molecule type" value="Genomic_DNA"/>
</dbReference>
<dbReference type="SUPFAM" id="SSF52172">
    <property type="entry name" value="CheY-like"/>
    <property type="match status" value="1"/>
</dbReference>
<dbReference type="Pfam" id="PF00072">
    <property type="entry name" value="Response_reg"/>
    <property type="match status" value="1"/>
</dbReference>
<organism evidence="8 9">
    <name type="scientific">Pseudanabaena catenata USMAC16</name>
    <dbReference type="NCBI Taxonomy" id="1855837"/>
    <lineage>
        <taxon>Bacteria</taxon>
        <taxon>Bacillati</taxon>
        <taxon>Cyanobacteriota</taxon>
        <taxon>Cyanophyceae</taxon>
        <taxon>Pseudanabaenales</taxon>
        <taxon>Pseudanabaenaceae</taxon>
        <taxon>Pseudanabaena</taxon>
    </lineage>
</organism>
<dbReference type="PROSITE" id="PS50110">
    <property type="entry name" value="RESPONSE_REGULATORY"/>
    <property type="match status" value="1"/>
</dbReference>
<dbReference type="InterPro" id="IPR011006">
    <property type="entry name" value="CheY-like_superfamily"/>
</dbReference>
<keyword evidence="9" id="KW-1185">Reference proteome</keyword>
<sequence>MSNAKTILIVDDSESDRLLCRRHLKDDPQIKYLILEASTAQAGLELWQSQNPDVVIVDLNLPGDSGLDLLEAIRENLEADSDRAMSDLKLPIIILTGSEDVRDAVVSMRLGGASH</sequence>
<feature type="modified residue" description="4-aspartylphosphate" evidence="6">
    <location>
        <position position="58"/>
    </location>
</feature>
<evidence type="ECO:0000313" key="8">
    <source>
        <dbReference type="EMBL" id="MDG3494308.1"/>
    </source>
</evidence>
<dbReference type="GO" id="GO:0000976">
    <property type="term" value="F:transcription cis-regulatory region binding"/>
    <property type="evidence" value="ECO:0007669"/>
    <property type="project" value="TreeGrafter"/>
</dbReference>
<proteinExistence type="predicted"/>
<evidence type="ECO:0000256" key="3">
    <source>
        <dbReference type="ARBA" id="ARBA00023015"/>
    </source>
</evidence>
<dbReference type="GO" id="GO:0005829">
    <property type="term" value="C:cytosol"/>
    <property type="evidence" value="ECO:0007669"/>
    <property type="project" value="TreeGrafter"/>
</dbReference>
<evidence type="ECO:0000259" key="7">
    <source>
        <dbReference type="PROSITE" id="PS50110"/>
    </source>
</evidence>
<dbReference type="AlphaFoldDB" id="A0A9X4RH01"/>
<keyword evidence="4" id="KW-0238">DNA-binding</keyword>
<dbReference type="GO" id="GO:0006355">
    <property type="term" value="P:regulation of DNA-templated transcription"/>
    <property type="evidence" value="ECO:0007669"/>
    <property type="project" value="TreeGrafter"/>
</dbReference>
<dbReference type="Gene3D" id="3.40.50.2300">
    <property type="match status" value="1"/>
</dbReference>
<dbReference type="GO" id="GO:0000156">
    <property type="term" value="F:phosphorelay response regulator activity"/>
    <property type="evidence" value="ECO:0007669"/>
    <property type="project" value="TreeGrafter"/>
</dbReference>
<evidence type="ECO:0000256" key="4">
    <source>
        <dbReference type="ARBA" id="ARBA00023125"/>
    </source>
</evidence>
<evidence type="ECO:0000313" key="9">
    <source>
        <dbReference type="Proteomes" id="UP001152872"/>
    </source>
</evidence>
<dbReference type="PANTHER" id="PTHR48111:SF1">
    <property type="entry name" value="TWO-COMPONENT RESPONSE REGULATOR ORR33"/>
    <property type="match status" value="1"/>
</dbReference>
<keyword evidence="1 6" id="KW-0597">Phosphoprotein</keyword>
<dbReference type="InterPro" id="IPR039420">
    <property type="entry name" value="WalR-like"/>
</dbReference>
<reference evidence="8" key="1">
    <citation type="submission" date="2019-05" db="EMBL/GenBank/DDBJ databases">
        <title>Whole genome sequencing of Pseudanabaena catenata USMAC16.</title>
        <authorList>
            <person name="Khan Z."/>
            <person name="Omar W.M."/>
            <person name="Convey P."/>
            <person name="Merican F."/>
            <person name="Najimudin N."/>
        </authorList>
    </citation>
    <scope>NUCLEOTIDE SEQUENCE</scope>
    <source>
        <strain evidence="8">USMAC16</strain>
    </source>
</reference>
<dbReference type="PANTHER" id="PTHR48111">
    <property type="entry name" value="REGULATOR OF RPOS"/>
    <property type="match status" value="1"/>
</dbReference>
<keyword evidence="5" id="KW-0804">Transcription</keyword>
<dbReference type="Proteomes" id="UP001152872">
    <property type="component" value="Unassembled WGS sequence"/>
</dbReference>
<evidence type="ECO:0000256" key="2">
    <source>
        <dbReference type="ARBA" id="ARBA00023012"/>
    </source>
</evidence>
<evidence type="ECO:0000256" key="1">
    <source>
        <dbReference type="ARBA" id="ARBA00022553"/>
    </source>
</evidence>
<dbReference type="SMART" id="SM00448">
    <property type="entry name" value="REC"/>
    <property type="match status" value="1"/>
</dbReference>
<feature type="domain" description="Response regulatory" evidence="7">
    <location>
        <begin position="6"/>
        <end position="115"/>
    </location>
</feature>
<keyword evidence="2" id="KW-0902">Two-component regulatory system</keyword>
<dbReference type="CDD" id="cd00156">
    <property type="entry name" value="REC"/>
    <property type="match status" value="1"/>
</dbReference>